<dbReference type="GO" id="GO:0016787">
    <property type="term" value="F:hydrolase activity"/>
    <property type="evidence" value="ECO:0007669"/>
    <property type="project" value="UniProtKB-KW"/>
</dbReference>
<evidence type="ECO:0000313" key="5">
    <source>
        <dbReference type="EMBL" id="KAG5665557.1"/>
    </source>
</evidence>
<name>A0A9P7HIE4_9HYPO</name>
<evidence type="ECO:0000256" key="2">
    <source>
        <dbReference type="ARBA" id="ARBA00022801"/>
    </source>
</evidence>
<protein>
    <recommendedName>
        <fullName evidence="4">Amidase domain-containing protein</fullName>
    </recommendedName>
</protein>
<evidence type="ECO:0000259" key="4">
    <source>
        <dbReference type="Pfam" id="PF01425"/>
    </source>
</evidence>
<dbReference type="PIRSF" id="PIRSF001221">
    <property type="entry name" value="Amidase_fungi"/>
    <property type="match status" value="1"/>
</dbReference>
<sequence>MTMATWEAFVATHREKQEEAIPESWKLTQKKLDQISGAGTPQEGHLIELKAAQASGLLSQGEIEITESFTARELLEKIRSQSLRAQDVVVAFCKRAAIAQQLTSCLTEIFFDKAMERAQFLDTQLTATGKVIGPLHGLPISLKDSFHVEGYHSTVGYVEFLKRPLPEGNAALVKLLIDAGAILYCKTNVPQTMMTADSENNIFGRTLNPHNTRLTAGGSTGGEGALIAFRGSILGVGTDLAGSVRIPALCCGIYGFKPTVDRIPFQGQALSPFPVQWISSVMPAAGPLVTSVDDLSLFMEVVTGLQPWKYDSSAVFIPWRSLDSEHKALTIGILPEDEEYVLHPPVRRILAKAIHTLEKAGHKLVRLPADPHRSVSLGARIGYQFFGIASPDPAVIAQSMGEPFVASVAKGMHPFSGGDFPVSPKLDIPTQFHKLNEARGAYGEAWKEAWREYELDVVIAPGAVSTAVPHDTYGLPVYTVMWNVLDYPAAVIPFGYASASEDPEPQTSNMAFVPDYDAKSTHGAPGSIQIISRRFRDEECLEAARIIDKALRSI</sequence>
<comment type="caution">
    <text evidence="5">The sequence shown here is derived from an EMBL/GenBank/DDBJ whole genome shotgun (WGS) entry which is preliminary data.</text>
</comment>
<evidence type="ECO:0000256" key="3">
    <source>
        <dbReference type="PIRSR" id="PIRSR001221-1"/>
    </source>
</evidence>
<gene>
    <name evidence="5" type="ORF">KAF25_009682</name>
</gene>
<reference evidence="5" key="1">
    <citation type="submission" date="2021-04" db="EMBL/GenBank/DDBJ databases">
        <title>Draft genome of Fusarium avenaceum strain F156N33, isolated from an atmospheric sample in Virginia.</title>
        <authorList>
            <person name="Yang S."/>
            <person name="Vinatzer B.A."/>
            <person name="Coleman J."/>
        </authorList>
    </citation>
    <scope>NUCLEOTIDE SEQUENCE</scope>
    <source>
        <strain evidence="5">F156N33</strain>
    </source>
</reference>
<dbReference type="Pfam" id="PF01425">
    <property type="entry name" value="Amidase"/>
    <property type="match status" value="1"/>
</dbReference>
<dbReference type="InterPro" id="IPR023631">
    <property type="entry name" value="Amidase_dom"/>
</dbReference>
<feature type="active site" description="Acyl-ester intermediate" evidence="3">
    <location>
        <position position="243"/>
    </location>
</feature>
<dbReference type="AlphaFoldDB" id="A0A9P7HIE4"/>
<dbReference type="Proteomes" id="UP000782241">
    <property type="component" value="Unassembled WGS sequence"/>
</dbReference>
<dbReference type="Gene3D" id="3.90.1300.10">
    <property type="entry name" value="Amidase signature (AS) domain"/>
    <property type="match status" value="1"/>
</dbReference>
<dbReference type="InterPro" id="IPR036928">
    <property type="entry name" value="AS_sf"/>
</dbReference>
<feature type="domain" description="Amidase" evidence="4">
    <location>
        <begin position="87"/>
        <end position="541"/>
    </location>
</feature>
<dbReference type="PANTHER" id="PTHR46072">
    <property type="entry name" value="AMIDASE-RELATED-RELATED"/>
    <property type="match status" value="1"/>
</dbReference>
<feature type="active site" description="Charge relay system" evidence="3">
    <location>
        <position position="219"/>
    </location>
</feature>
<proteinExistence type="inferred from homology"/>
<evidence type="ECO:0000313" key="6">
    <source>
        <dbReference type="Proteomes" id="UP000782241"/>
    </source>
</evidence>
<keyword evidence="6" id="KW-1185">Reference proteome</keyword>
<keyword evidence="2" id="KW-0378">Hydrolase</keyword>
<evidence type="ECO:0000256" key="1">
    <source>
        <dbReference type="ARBA" id="ARBA00009199"/>
    </source>
</evidence>
<feature type="active site" description="Charge relay system" evidence="3">
    <location>
        <position position="143"/>
    </location>
</feature>
<accession>A0A9P7HIE4</accession>
<dbReference type="EMBL" id="JAGPUO010000001">
    <property type="protein sequence ID" value="KAG5665557.1"/>
    <property type="molecule type" value="Genomic_DNA"/>
</dbReference>
<dbReference type="SUPFAM" id="SSF75304">
    <property type="entry name" value="Amidase signature (AS) enzymes"/>
    <property type="match status" value="1"/>
</dbReference>
<comment type="similarity">
    <text evidence="1">Belongs to the amidase family.</text>
</comment>
<dbReference type="PANTHER" id="PTHR46072:SF3">
    <property type="entry name" value="AMIDASE"/>
    <property type="match status" value="1"/>
</dbReference>
<organism evidence="5 6">
    <name type="scientific">Fusarium avenaceum</name>
    <dbReference type="NCBI Taxonomy" id="40199"/>
    <lineage>
        <taxon>Eukaryota</taxon>
        <taxon>Fungi</taxon>
        <taxon>Dikarya</taxon>
        <taxon>Ascomycota</taxon>
        <taxon>Pezizomycotina</taxon>
        <taxon>Sordariomycetes</taxon>
        <taxon>Hypocreomycetidae</taxon>
        <taxon>Hypocreales</taxon>
        <taxon>Nectriaceae</taxon>
        <taxon>Fusarium</taxon>
        <taxon>Fusarium tricinctum species complex</taxon>
    </lineage>
</organism>